<protein>
    <submittedName>
        <fullName evidence="5">DUF2914 domain-containing protein</fullName>
    </submittedName>
</protein>
<feature type="transmembrane region" description="Helical" evidence="2">
    <location>
        <begin position="219"/>
        <end position="240"/>
    </location>
</feature>
<evidence type="ECO:0000259" key="4">
    <source>
        <dbReference type="Pfam" id="PF19346"/>
    </source>
</evidence>
<feature type="region of interest" description="Disordered" evidence="1">
    <location>
        <begin position="389"/>
        <end position="412"/>
    </location>
</feature>
<keyword evidence="2" id="KW-0812">Transmembrane</keyword>
<feature type="transmembrane region" description="Helical" evidence="2">
    <location>
        <begin position="192"/>
        <end position="212"/>
    </location>
</feature>
<dbReference type="RefSeq" id="WP_149323586.1">
    <property type="nucleotide sequence ID" value="NZ_JARWAH010000013.1"/>
</dbReference>
<gene>
    <name evidence="5" type="ORF">FZZ93_17520</name>
</gene>
<evidence type="ECO:0000313" key="6">
    <source>
        <dbReference type="Proteomes" id="UP000324260"/>
    </source>
</evidence>
<dbReference type="InterPro" id="IPR022606">
    <property type="entry name" value="DUF2914"/>
</dbReference>
<name>A0A5D9CM16_HALER</name>
<feature type="compositionally biased region" description="Polar residues" evidence="1">
    <location>
        <begin position="393"/>
        <end position="402"/>
    </location>
</feature>
<feature type="transmembrane region" description="Helical" evidence="2">
    <location>
        <begin position="165"/>
        <end position="186"/>
    </location>
</feature>
<evidence type="ECO:0000313" key="5">
    <source>
        <dbReference type="EMBL" id="TZG31151.1"/>
    </source>
</evidence>
<evidence type="ECO:0000256" key="1">
    <source>
        <dbReference type="SAM" id="MobiDB-lite"/>
    </source>
</evidence>
<feature type="transmembrane region" description="Helical" evidence="2">
    <location>
        <begin position="65"/>
        <end position="82"/>
    </location>
</feature>
<reference evidence="5 6" key="1">
    <citation type="submission" date="2019-08" db="EMBL/GenBank/DDBJ databases">
        <title>Draft Genome Sequence of Halomonas eurihalina Isolated from Preserved Hide-surface.</title>
        <authorList>
            <person name="Hussain S.A."/>
            <person name="Xu A."/>
            <person name="Sarker M."/>
            <person name="Sommers C."/>
        </authorList>
    </citation>
    <scope>NUCLEOTIDE SEQUENCE [LARGE SCALE GENOMIC DNA]</scope>
    <source>
        <strain evidence="5 6">MS1</strain>
    </source>
</reference>
<feature type="transmembrane region" description="Helical" evidence="2">
    <location>
        <begin position="40"/>
        <end position="59"/>
    </location>
</feature>
<dbReference type="AlphaFoldDB" id="A0A5D9CM16"/>
<accession>A0A5D9CM16</accession>
<keyword evidence="2" id="KW-0472">Membrane</keyword>
<dbReference type="InterPro" id="IPR045968">
    <property type="entry name" value="DUF5924"/>
</dbReference>
<evidence type="ECO:0000256" key="2">
    <source>
        <dbReference type="SAM" id="Phobius"/>
    </source>
</evidence>
<proteinExistence type="predicted"/>
<dbReference type="EMBL" id="VTPU01000027">
    <property type="protein sequence ID" value="TZG31151.1"/>
    <property type="molecule type" value="Genomic_DNA"/>
</dbReference>
<feature type="region of interest" description="Disordered" evidence="1">
    <location>
        <begin position="1"/>
        <end position="24"/>
    </location>
</feature>
<keyword evidence="6" id="KW-1185">Reference proteome</keyword>
<sequence length="412" mass="45674">MSPNRPISGPPHRPEPGPAGASRVGAWEQRIERIAARIRPWSWLWPPMAFLAGAGSFFLVERQQWLGAMLTLSMLLTWLLLLSESLIGRFLAQRGYPTLPRGVTTFIAQMVHQETLFFTLPFLLATTVWTSGQALFTLSMVALAIFSILDPFYYRLAERHRGLYFAFHAQCVFLVVLVTLPTLLHLTTGQSLLLALAATVIFSLPSLLHLLRPMTARRWLLMLALLPLLAGVAWAGRVWVPPASLWISGSALSPGFNVEARSPQGQLRLTPEALGGHGLYAYTAIHAPRGLREEIVHEWRHDGELIDRIPIEIQGGREQGYRAWTHKRNFPEHSAGQWRIDVMTASGQRLGVLRFQVATDTTTATLADGRIDSPIGLPGLDVRRLVARPEDAATSNGQNTVDDATPTPEDSE</sequence>
<comment type="caution">
    <text evidence="5">The sequence shown here is derived from an EMBL/GenBank/DDBJ whole genome shotgun (WGS) entry which is preliminary data.</text>
</comment>
<feature type="transmembrane region" description="Helical" evidence="2">
    <location>
        <begin position="134"/>
        <end position="153"/>
    </location>
</feature>
<organism evidence="5 6">
    <name type="scientific">Halomonas eurihalina</name>
    <dbReference type="NCBI Taxonomy" id="42566"/>
    <lineage>
        <taxon>Bacteria</taxon>
        <taxon>Pseudomonadati</taxon>
        <taxon>Pseudomonadota</taxon>
        <taxon>Gammaproteobacteria</taxon>
        <taxon>Oceanospirillales</taxon>
        <taxon>Halomonadaceae</taxon>
        <taxon>Halomonas</taxon>
    </lineage>
</organism>
<dbReference type="Proteomes" id="UP000324260">
    <property type="component" value="Unassembled WGS sequence"/>
</dbReference>
<dbReference type="Pfam" id="PF19346">
    <property type="entry name" value="DUF5924"/>
    <property type="match status" value="1"/>
</dbReference>
<feature type="domain" description="DUF2914" evidence="3">
    <location>
        <begin position="293"/>
        <end position="357"/>
    </location>
</feature>
<evidence type="ECO:0000259" key="3">
    <source>
        <dbReference type="Pfam" id="PF11141"/>
    </source>
</evidence>
<keyword evidence="2" id="KW-1133">Transmembrane helix</keyword>
<dbReference type="Pfam" id="PF11141">
    <property type="entry name" value="DUF2914"/>
    <property type="match status" value="1"/>
</dbReference>
<feature type="domain" description="DUF5924" evidence="4">
    <location>
        <begin position="26"/>
        <end position="281"/>
    </location>
</feature>
<dbReference type="OrthoDB" id="6934181at2"/>